<dbReference type="PROSITE" id="PS50943">
    <property type="entry name" value="HTH_CROC1"/>
    <property type="match status" value="1"/>
</dbReference>
<dbReference type="InterPro" id="IPR010982">
    <property type="entry name" value="Lambda_DNA-bd_dom_sf"/>
</dbReference>
<sequence>MEKENDKSGDTTLAARLNELMTSNHWSRSDMAKIADVSPTSVTNWFKRQTISKESASRLAQAARVSLSWILTGENEAGAGLSEDEEALIRVFRELPPIEQRNMLAAFQMRIQFLREYYANNADPVTRNK</sequence>
<evidence type="ECO:0000313" key="2">
    <source>
        <dbReference type="EMBL" id="SUF56658.1"/>
    </source>
</evidence>
<dbReference type="Pfam" id="PF01381">
    <property type="entry name" value="HTH_3"/>
    <property type="match status" value="1"/>
</dbReference>
<dbReference type="AlphaFoldDB" id="A0A379QHD2"/>
<evidence type="ECO:0000259" key="1">
    <source>
        <dbReference type="PROSITE" id="PS50943"/>
    </source>
</evidence>
<protein>
    <submittedName>
        <fullName evidence="2">Putative prophage protein HTH</fullName>
    </submittedName>
</protein>
<dbReference type="SUPFAM" id="SSF47413">
    <property type="entry name" value="lambda repressor-like DNA-binding domains"/>
    <property type="match status" value="1"/>
</dbReference>
<dbReference type="InterPro" id="IPR001387">
    <property type="entry name" value="Cro/C1-type_HTH"/>
</dbReference>
<dbReference type="SMART" id="SM00530">
    <property type="entry name" value="HTH_XRE"/>
    <property type="match status" value="1"/>
</dbReference>
<gene>
    <name evidence="2" type="ORF">NCTC10252_01887</name>
</gene>
<evidence type="ECO:0000313" key="3">
    <source>
        <dbReference type="Proteomes" id="UP000254597"/>
    </source>
</evidence>
<dbReference type="Gene3D" id="1.10.260.40">
    <property type="entry name" value="lambda repressor-like DNA-binding domains"/>
    <property type="match status" value="1"/>
</dbReference>
<dbReference type="Proteomes" id="UP000254597">
    <property type="component" value="Unassembled WGS sequence"/>
</dbReference>
<dbReference type="EMBL" id="UGWP01000004">
    <property type="protein sequence ID" value="SUF56658.1"/>
    <property type="molecule type" value="Genomic_DNA"/>
</dbReference>
<dbReference type="GO" id="GO:0003677">
    <property type="term" value="F:DNA binding"/>
    <property type="evidence" value="ECO:0007669"/>
    <property type="project" value="InterPro"/>
</dbReference>
<reference evidence="2 3" key="1">
    <citation type="submission" date="2018-06" db="EMBL/GenBank/DDBJ databases">
        <authorList>
            <consortium name="Pathogen Informatics"/>
            <person name="Doyle S."/>
        </authorList>
    </citation>
    <scope>NUCLEOTIDE SEQUENCE [LARGE SCALE GENOMIC DNA]</scope>
    <source>
        <strain evidence="2 3">NCTC10252</strain>
    </source>
</reference>
<feature type="domain" description="HTH cro/C1-type" evidence="1">
    <location>
        <begin position="17"/>
        <end position="70"/>
    </location>
</feature>
<proteinExistence type="predicted"/>
<accession>A0A379QHD2</accession>
<organism evidence="2 3">
    <name type="scientific">Salmonella enterica</name>
    <name type="common">Salmonella choleraesuis</name>
    <dbReference type="NCBI Taxonomy" id="28901"/>
    <lineage>
        <taxon>Bacteria</taxon>
        <taxon>Pseudomonadati</taxon>
        <taxon>Pseudomonadota</taxon>
        <taxon>Gammaproteobacteria</taxon>
        <taxon>Enterobacterales</taxon>
        <taxon>Enterobacteriaceae</taxon>
        <taxon>Salmonella</taxon>
    </lineage>
</organism>
<name>A0A379QHD2_SALER</name>